<dbReference type="EMBL" id="JAWJAC010000010">
    <property type="protein sequence ID" value="MDV2864239.1"/>
    <property type="molecule type" value="Genomic_DNA"/>
</dbReference>
<evidence type="ECO:0000313" key="2">
    <source>
        <dbReference type="EMBL" id="MDV2864239.1"/>
    </source>
</evidence>
<sequence length="472" mass="55310">MKSIFSGFYSTPSASIKNIWLEEATLFVFDTNCLLNLYRCEDHTREDILRVMREIAPRTWIPFQVGLEFQRNRRSVIEESIASLDKIKNELIKIHTQNILNSGSVKKHLYNSLNDELLELQSQLKGTIEKYIDEKITPRITSKKAISEHDFIRDSIDEILDNRVGSIPDQDKINIINNEGKKRYQNKQPPGFKDDVKQSISFFSNIELQDKYGDLYLWKEIIEKSKDDNIKNVIFICDDNKNDWWFTYSGKTHGALEALKTEICNDANINDFLLINQLTFLNESNKHLENIKIRDSSLKEVRELSILKEGESTAKKNISAYYQGYLDGLHPYEAIAKSDIKYDDIRIVYNKHLNHKLYTDAQLHGNELFDEANNIISLSKNLLDEIYSNETDLILNMSKEHFLNLRGLLIKDLNKLEAFTNRLILIIQTEKPSYYNEQEQNQKINEFEKIINNLIKHIQEYLDEFTSYLIML</sequence>
<proteinExistence type="predicted"/>
<dbReference type="AlphaFoldDB" id="A0AB35RS76"/>
<organism evidence="2 3">
    <name type="scientific">Phytobacter ursingii</name>
    <dbReference type="NCBI Taxonomy" id="1972431"/>
    <lineage>
        <taxon>Bacteria</taxon>
        <taxon>Pseudomonadati</taxon>
        <taxon>Pseudomonadota</taxon>
        <taxon>Gammaproteobacteria</taxon>
        <taxon>Enterobacterales</taxon>
        <taxon>Enterobacteriaceae</taxon>
        <taxon>Phytobacter</taxon>
    </lineage>
</organism>
<dbReference type="Pfam" id="PF18476">
    <property type="entry name" value="PIN_8"/>
    <property type="match status" value="1"/>
</dbReference>
<protein>
    <submittedName>
        <fullName evidence="2">PIN domain-containing protein</fullName>
    </submittedName>
</protein>
<dbReference type="RefSeq" id="WP_317101589.1">
    <property type="nucleotide sequence ID" value="NZ_JAWJAC010000010.1"/>
</dbReference>
<keyword evidence="3" id="KW-1185">Reference proteome</keyword>
<feature type="domain" description="PIN like" evidence="1">
    <location>
        <begin position="26"/>
        <end position="256"/>
    </location>
</feature>
<dbReference type="Proteomes" id="UP001286589">
    <property type="component" value="Unassembled WGS sequence"/>
</dbReference>
<dbReference type="InterPro" id="IPR041578">
    <property type="entry name" value="PIN_8"/>
</dbReference>
<reference evidence="2 3" key="1">
    <citation type="submission" date="2023-10" db="EMBL/GenBank/DDBJ databases">
        <title>Phytobacter spp. The emergence of a new genus of hospital-origin enterobacteria encoding carbapenemases in Argentina.</title>
        <authorList>
            <person name="Vay C."/>
            <person name="Almuzara M."/>
            <person name="Traglia G.M."/>
            <person name="Campos J."/>
        </authorList>
    </citation>
    <scope>NUCLEOTIDE SEQUENCE [LARGE SCALE GENOMIC DNA]</scope>
    <source>
        <strain evidence="2 3">CVMA36</strain>
    </source>
</reference>
<evidence type="ECO:0000259" key="1">
    <source>
        <dbReference type="Pfam" id="PF18476"/>
    </source>
</evidence>
<comment type="caution">
    <text evidence="2">The sequence shown here is derived from an EMBL/GenBank/DDBJ whole genome shotgun (WGS) entry which is preliminary data.</text>
</comment>
<dbReference type="CDD" id="cd18714">
    <property type="entry name" value="PIN_VapC-like"/>
    <property type="match status" value="1"/>
</dbReference>
<name>A0AB35RS76_9ENTR</name>
<gene>
    <name evidence="2" type="ORF">R0H02_17445</name>
</gene>
<evidence type="ECO:0000313" key="3">
    <source>
        <dbReference type="Proteomes" id="UP001286589"/>
    </source>
</evidence>
<accession>A0AB35RS76</accession>